<evidence type="ECO:0000256" key="3">
    <source>
        <dbReference type="ARBA" id="ARBA00023004"/>
    </source>
</evidence>
<dbReference type="GO" id="GO:0046872">
    <property type="term" value="F:metal ion binding"/>
    <property type="evidence" value="ECO:0007669"/>
    <property type="project" value="UniProtKB-KW"/>
</dbReference>
<dbReference type="SUPFAM" id="SSF56300">
    <property type="entry name" value="Metallo-dependent phosphatases"/>
    <property type="match status" value="1"/>
</dbReference>
<reference evidence="6 7" key="1">
    <citation type="submission" date="2019-07" db="EMBL/GenBank/DDBJ databases">
        <title>The draft genome sequence of Aquimarina algiphila M91.</title>
        <authorList>
            <person name="Meng X."/>
        </authorList>
    </citation>
    <scope>NUCLEOTIDE SEQUENCE [LARGE SCALE GENOMIC DNA]</scope>
    <source>
        <strain evidence="6 7">M91</strain>
    </source>
</reference>
<gene>
    <name evidence="6" type="ORF">FOF46_24350</name>
</gene>
<feature type="domain" description="Calcineurin-like phosphoesterase" evidence="5">
    <location>
        <begin position="3"/>
        <end position="182"/>
    </location>
</feature>
<dbReference type="InterPro" id="IPR004843">
    <property type="entry name" value="Calcineurin-like_PHP"/>
</dbReference>
<evidence type="ECO:0000259" key="5">
    <source>
        <dbReference type="Pfam" id="PF00149"/>
    </source>
</evidence>
<evidence type="ECO:0000256" key="4">
    <source>
        <dbReference type="ARBA" id="ARBA00025742"/>
    </source>
</evidence>
<dbReference type="GO" id="GO:0016787">
    <property type="term" value="F:hydrolase activity"/>
    <property type="evidence" value="ECO:0007669"/>
    <property type="project" value="UniProtKB-KW"/>
</dbReference>
<dbReference type="RefSeq" id="WP_143918260.1">
    <property type="nucleotide sequence ID" value="NZ_CANLFO010000007.1"/>
</dbReference>
<dbReference type="PANTHER" id="PTHR42988">
    <property type="entry name" value="PHOSPHOHYDROLASE"/>
    <property type="match status" value="1"/>
</dbReference>
<dbReference type="PANTHER" id="PTHR42988:SF2">
    <property type="entry name" value="CYCLIC NUCLEOTIDE PHOSPHODIESTERASE CBUA0032-RELATED"/>
    <property type="match status" value="1"/>
</dbReference>
<dbReference type="Gene3D" id="3.60.21.10">
    <property type="match status" value="1"/>
</dbReference>
<dbReference type="Proteomes" id="UP000318833">
    <property type="component" value="Unassembled WGS sequence"/>
</dbReference>
<comment type="caution">
    <text evidence="6">The sequence shown here is derived from an EMBL/GenBank/DDBJ whole genome shotgun (WGS) entry which is preliminary data.</text>
</comment>
<dbReference type="EMBL" id="VLNR01000068">
    <property type="protein sequence ID" value="TSE04961.1"/>
    <property type="molecule type" value="Genomic_DNA"/>
</dbReference>
<keyword evidence="1" id="KW-0479">Metal-binding</keyword>
<comment type="similarity">
    <text evidence="4">Belongs to the cyclic nucleotide phosphodiesterase class-III family.</text>
</comment>
<dbReference type="OrthoDB" id="651281at2"/>
<keyword evidence="3" id="KW-0408">Iron</keyword>
<evidence type="ECO:0000313" key="7">
    <source>
        <dbReference type="Proteomes" id="UP000318833"/>
    </source>
</evidence>
<evidence type="ECO:0000256" key="1">
    <source>
        <dbReference type="ARBA" id="ARBA00022723"/>
    </source>
</evidence>
<sequence length="240" mass="27455">MPIRLAHITDLHLDEELPSKNGISTRKRLDDIVKDIKNEKITEVICTGDIGENEGVSYFFEQLKTISLSITLGNHDSFTEISKYYGKGAHYDSLKLYSSVEKEEYKFIYLDSSEGIIDSQQLFWLEKELVSPKLIIIFMHHPVIGLNLEVDNIGKLKNRDAVLSILESYPNKITIFCGHYHMESKVVYKNITQNITPAVSFQVEKNPNTIEINTSIFGYRIIELEKNHQSSTIKLLSDAN</sequence>
<proteinExistence type="inferred from homology"/>
<protein>
    <submittedName>
        <fullName evidence="6">Metallophosphoesterase</fullName>
    </submittedName>
</protein>
<dbReference type="Pfam" id="PF00149">
    <property type="entry name" value="Metallophos"/>
    <property type="match status" value="1"/>
</dbReference>
<dbReference type="InterPro" id="IPR029052">
    <property type="entry name" value="Metallo-depent_PP-like"/>
</dbReference>
<evidence type="ECO:0000313" key="6">
    <source>
        <dbReference type="EMBL" id="TSE04961.1"/>
    </source>
</evidence>
<keyword evidence="2" id="KW-0378">Hydrolase</keyword>
<dbReference type="AlphaFoldDB" id="A0A554VDH6"/>
<evidence type="ECO:0000256" key="2">
    <source>
        <dbReference type="ARBA" id="ARBA00022801"/>
    </source>
</evidence>
<organism evidence="6 7">
    <name type="scientific">Aquimarina algiphila</name>
    <dbReference type="NCBI Taxonomy" id="2047982"/>
    <lineage>
        <taxon>Bacteria</taxon>
        <taxon>Pseudomonadati</taxon>
        <taxon>Bacteroidota</taxon>
        <taxon>Flavobacteriia</taxon>
        <taxon>Flavobacteriales</taxon>
        <taxon>Flavobacteriaceae</taxon>
        <taxon>Aquimarina</taxon>
    </lineage>
</organism>
<accession>A0A554VDH6</accession>
<keyword evidence="7" id="KW-1185">Reference proteome</keyword>
<name>A0A554VDH6_9FLAO</name>
<dbReference type="InterPro" id="IPR050884">
    <property type="entry name" value="CNP_phosphodiesterase-III"/>
</dbReference>